<dbReference type="InterPro" id="IPR011050">
    <property type="entry name" value="Pectin_lyase_fold/virulence"/>
</dbReference>
<accession>A0ABR3IXF2</accession>
<dbReference type="Pfam" id="PF03211">
    <property type="entry name" value="Pectate_lyase"/>
    <property type="match status" value="2"/>
</dbReference>
<feature type="region of interest" description="Disordered" evidence="11">
    <location>
        <begin position="1"/>
        <end position="31"/>
    </location>
</feature>
<dbReference type="SUPFAM" id="SSF51126">
    <property type="entry name" value="Pectin lyase-like"/>
    <property type="match status" value="2"/>
</dbReference>
<proteinExistence type="inferred from homology"/>
<protein>
    <recommendedName>
        <fullName evidence="10">Pectate lyase</fullName>
        <ecNumber evidence="10">4.2.2.2</ecNumber>
    </recommendedName>
</protein>
<comment type="cofactor">
    <cofactor evidence="2 10">
        <name>Ca(2+)</name>
        <dbReference type="ChEBI" id="CHEBI:29108"/>
    </cofactor>
</comment>
<comment type="subcellular location">
    <subcellularLocation>
        <location evidence="3 10">Secreted</location>
    </subcellularLocation>
</comment>
<evidence type="ECO:0000256" key="4">
    <source>
        <dbReference type="ARBA" id="ARBA00006463"/>
    </source>
</evidence>
<sequence length="301" mass="31174">MASTTKTSTTKASSTTKATTTAPATTAAPPAGITTALPASAGYTALPTASVITGSFDGKMVKFDRAGSSGDCQEQKETGEADAVFILESGASISNVIIGKAQAEGSNYALEVFLATDIDRSYRYPLSWAVHRDKCLVGGRLRRCHYCVFLFPHCTAHALSSVTSQIKQTGSGDVSTINGGGAFHAEDKVVQHNGAGLVKISNFFASDFGKLYRACGNCATHYERHVQLSNVCLNSGKEGVGINSNWGDTASLSGVKISGKPSAANVCCTYTGVNKGSEPPKIGCGDGYSACQYSESSVGSC</sequence>
<comment type="catalytic activity">
    <reaction evidence="1 10">
        <text>Eliminative cleavage of (1-&gt;4)-alpha-D-galacturonan to give oligosaccharides with 4-deoxy-alpha-D-galact-4-enuronosyl groups at their non-reducing ends.</text>
        <dbReference type="EC" id="4.2.2.2"/>
    </reaction>
</comment>
<evidence type="ECO:0000256" key="9">
    <source>
        <dbReference type="ARBA" id="ARBA00025679"/>
    </source>
</evidence>
<gene>
    <name evidence="12" type="ORF">HGRIS_010671</name>
</gene>
<evidence type="ECO:0000256" key="8">
    <source>
        <dbReference type="ARBA" id="ARBA00023239"/>
    </source>
</evidence>
<dbReference type="InterPro" id="IPR012334">
    <property type="entry name" value="Pectin_lyas_fold"/>
</dbReference>
<comment type="function">
    <text evidence="9 10">Pectinolytic enzyme consist of four classes of enzymes: pectin lyase, polygalacturonase, pectin methylesterase and rhamnogalacturonase. Among pectinolytic enzymes, pectin lyase is the most important in depolymerization of pectin, since it cleaves internal glycosidic bonds of highly methylated pectins. Favors pectate, the anion, over pectin, the methyl ester.</text>
</comment>
<evidence type="ECO:0000256" key="3">
    <source>
        <dbReference type="ARBA" id="ARBA00004613"/>
    </source>
</evidence>
<evidence type="ECO:0000313" key="13">
    <source>
        <dbReference type="Proteomes" id="UP001556367"/>
    </source>
</evidence>
<keyword evidence="8 10" id="KW-0456">Lyase</keyword>
<reference evidence="13" key="1">
    <citation type="submission" date="2024-06" db="EMBL/GenBank/DDBJ databases">
        <title>Multi-omics analyses provide insights into the biosynthesis of the anticancer antibiotic pleurotin in Hohenbuehelia grisea.</title>
        <authorList>
            <person name="Weaver J.A."/>
            <person name="Alberti F."/>
        </authorList>
    </citation>
    <scope>NUCLEOTIDE SEQUENCE [LARGE SCALE GENOMIC DNA]</scope>
    <source>
        <strain evidence="13">T-177</strain>
    </source>
</reference>
<evidence type="ECO:0000313" key="12">
    <source>
        <dbReference type="EMBL" id="KAL0948046.1"/>
    </source>
</evidence>
<keyword evidence="6" id="KW-0732">Signal</keyword>
<evidence type="ECO:0000256" key="11">
    <source>
        <dbReference type="SAM" id="MobiDB-lite"/>
    </source>
</evidence>
<organism evidence="12 13">
    <name type="scientific">Hohenbuehelia grisea</name>
    <dbReference type="NCBI Taxonomy" id="104357"/>
    <lineage>
        <taxon>Eukaryota</taxon>
        <taxon>Fungi</taxon>
        <taxon>Dikarya</taxon>
        <taxon>Basidiomycota</taxon>
        <taxon>Agaricomycotina</taxon>
        <taxon>Agaricomycetes</taxon>
        <taxon>Agaricomycetidae</taxon>
        <taxon>Agaricales</taxon>
        <taxon>Pleurotineae</taxon>
        <taxon>Pleurotaceae</taxon>
        <taxon>Hohenbuehelia</taxon>
    </lineage>
</organism>
<dbReference type="Gene3D" id="2.160.20.10">
    <property type="entry name" value="Single-stranded right-handed beta-helix, Pectin lyase-like"/>
    <property type="match status" value="2"/>
</dbReference>
<evidence type="ECO:0000256" key="6">
    <source>
        <dbReference type="ARBA" id="ARBA00022729"/>
    </source>
</evidence>
<keyword evidence="13" id="KW-1185">Reference proteome</keyword>
<dbReference type="Proteomes" id="UP001556367">
    <property type="component" value="Unassembled WGS sequence"/>
</dbReference>
<dbReference type="PANTHER" id="PTHR33407">
    <property type="entry name" value="PECTATE LYASE F-RELATED"/>
    <property type="match status" value="1"/>
</dbReference>
<dbReference type="EMBL" id="JASNQZ010000014">
    <property type="protein sequence ID" value="KAL0948046.1"/>
    <property type="molecule type" value="Genomic_DNA"/>
</dbReference>
<evidence type="ECO:0000256" key="7">
    <source>
        <dbReference type="ARBA" id="ARBA00022837"/>
    </source>
</evidence>
<evidence type="ECO:0000256" key="5">
    <source>
        <dbReference type="ARBA" id="ARBA00022525"/>
    </source>
</evidence>
<keyword evidence="7 10" id="KW-0106">Calcium</keyword>
<comment type="similarity">
    <text evidence="4 10">Belongs to the polysaccharide lyase 3 family.</text>
</comment>
<keyword evidence="5 10" id="KW-0964">Secreted</keyword>
<dbReference type="InterPro" id="IPR004898">
    <property type="entry name" value="Pectate_lyase_PlyH/PlyE-like"/>
</dbReference>
<name>A0ABR3IXF2_9AGAR</name>
<comment type="caution">
    <text evidence="12">The sequence shown here is derived from an EMBL/GenBank/DDBJ whole genome shotgun (WGS) entry which is preliminary data.</text>
</comment>
<evidence type="ECO:0000256" key="2">
    <source>
        <dbReference type="ARBA" id="ARBA00001913"/>
    </source>
</evidence>
<evidence type="ECO:0000256" key="10">
    <source>
        <dbReference type="RuleBase" id="RU367009"/>
    </source>
</evidence>
<dbReference type="PANTHER" id="PTHR33407:SF9">
    <property type="entry name" value="PECTATE LYASE F-RELATED"/>
    <property type="match status" value="1"/>
</dbReference>
<dbReference type="EC" id="4.2.2.2" evidence="10"/>
<evidence type="ECO:0000256" key="1">
    <source>
        <dbReference type="ARBA" id="ARBA00000695"/>
    </source>
</evidence>